<name>A0A4S4LWH8_9AGAM</name>
<dbReference type="AlphaFoldDB" id="A0A4S4LWH8"/>
<feature type="compositionally biased region" description="Acidic residues" evidence="1">
    <location>
        <begin position="410"/>
        <end position="425"/>
    </location>
</feature>
<reference evidence="2 3" key="1">
    <citation type="submission" date="2019-02" db="EMBL/GenBank/DDBJ databases">
        <title>Genome sequencing of the rare red list fungi Bondarzewia mesenterica.</title>
        <authorList>
            <person name="Buettner E."/>
            <person name="Kellner H."/>
        </authorList>
    </citation>
    <scope>NUCLEOTIDE SEQUENCE [LARGE SCALE GENOMIC DNA]</scope>
    <source>
        <strain evidence="2 3">DSM 108281</strain>
    </source>
</reference>
<organism evidence="2 3">
    <name type="scientific">Bondarzewia mesenterica</name>
    <dbReference type="NCBI Taxonomy" id="1095465"/>
    <lineage>
        <taxon>Eukaryota</taxon>
        <taxon>Fungi</taxon>
        <taxon>Dikarya</taxon>
        <taxon>Basidiomycota</taxon>
        <taxon>Agaricomycotina</taxon>
        <taxon>Agaricomycetes</taxon>
        <taxon>Russulales</taxon>
        <taxon>Bondarzewiaceae</taxon>
        <taxon>Bondarzewia</taxon>
    </lineage>
</organism>
<evidence type="ECO:0000313" key="2">
    <source>
        <dbReference type="EMBL" id="THH16944.1"/>
    </source>
</evidence>
<protein>
    <submittedName>
        <fullName evidence="2">Uncharacterized protein</fullName>
    </submittedName>
</protein>
<feature type="region of interest" description="Disordered" evidence="1">
    <location>
        <begin position="269"/>
        <end position="293"/>
    </location>
</feature>
<proteinExistence type="predicted"/>
<feature type="compositionally biased region" description="Acidic residues" evidence="1">
    <location>
        <begin position="443"/>
        <end position="456"/>
    </location>
</feature>
<feature type="non-terminal residue" evidence="2">
    <location>
        <position position="494"/>
    </location>
</feature>
<feature type="region of interest" description="Disordered" evidence="1">
    <location>
        <begin position="110"/>
        <end position="171"/>
    </location>
</feature>
<sequence length="494" mass="54367">MVKFQELAKKWNMVHSSAEKQRELTEHANQYVKEFTGQMFWQLNMKLFIFSVTVLKDSKPVYTYSFNHDFNEENGSTSFMNSHPNWNTGNILKEWADYTNKVFSTTEVRKEAKEESATSTVTKKGKPRKGKAYASASALGSASGSASTSANGSAKGQEKAIPPSEEVEESTVIMEEAEENFEAKLEKLMGDDSDSDSEDKADVSQTVSDKWKTVVEELLADPSVINLTISLVSTYTQCDMSKMSFLLNLSAQVEYRMMLSAILEHEDNHPFTATDSNPPGATRNPGANADGNATTTSKIPLYMLTTQLDFSACDLLAVTMSNQITEALLKPLQQAEKAELVTIKPEEVEEMNSELQTMLSKFNLRELLEVAKTDATGDDETEPPVSETRLDVAATEEAGPTTEPAPASANDEDQDMALGEAEEQATGEVSVRSPKEMDLEKAEEAEEEAEKDAEEDASIREGTPEVAVPRKRKLSAKAMAKAEESSAKWHKVVA</sequence>
<keyword evidence="3" id="KW-1185">Reference proteome</keyword>
<feature type="compositionally biased region" description="Basic and acidic residues" evidence="1">
    <location>
        <begin position="433"/>
        <end position="442"/>
    </location>
</feature>
<dbReference type="EMBL" id="SGPL01000134">
    <property type="protein sequence ID" value="THH16944.1"/>
    <property type="molecule type" value="Genomic_DNA"/>
</dbReference>
<comment type="caution">
    <text evidence="2">The sequence shown here is derived from an EMBL/GenBank/DDBJ whole genome shotgun (WGS) entry which is preliminary data.</text>
</comment>
<evidence type="ECO:0000313" key="3">
    <source>
        <dbReference type="Proteomes" id="UP000310158"/>
    </source>
</evidence>
<evidence type="ECO:0000256" key="1">
    <source>
        <dbReference type="SAM" id="MobiDB-lite"/>
    </source>
</evidence>
<dbReference type="Proteomes" id="UP000310158">
    <property type="component" value="Unassembled WGS sequence"/>
</dbReference>
<feature type="region of interest" description="Disordered" evidence="1">
    <location>
        <begin position="373"/>
        <end position="473"/>
    </location>
</feature>
<gene>
    <name evidence="2" type="ORF">EW146_g3771</name>
</gene>
<accession>A0A4S4LWH8</accession>
<feature type="compositionally biased region" description="Low complexity" evidence="1">
    <location>
        <begin position="132"/>
        <end position="155"/>
    </location>
</feature>